<reference evidence="3" key="2">
    <citation type="submission" date="2015-01" db="EMBL/GenBank/DDBJ databases">
        <title>Comparative genome analysis of Bacillus coagulans HM-08, Clostridium butyricum HM-68, Bacillus subtilis HM-66 and Bacillus paralicheniformis BL-09.</title>
        <authorList>
            <person name="Zhang H."/>
        </authorList>
    </citation>
    <scope>NUCLEOTIDE SEQUENCE [LARGE SCALE GENOMIC DNA]</scope>
    <source>
        <strain evidence="3">HM-08</strain>
    </source>
</reference>
<gene>
    <name evidence="2" type="ORF">HMPREF3213_03820</name>
    <name evidence="1" type="ORF">SB48_HM08orf02022</name>
</gene>
<evidence type="ECO:0000313" key="4">
    <source>
        <dbReference type="Proteomes" id="UP000070376"/>
    </source>
</evidence>
<dbReference type="Proteomes" id="UP000070376">
    <property type="component" value="Unassembled WGS sequence"/>
</dbReference>
<accession>A0A0C5C5L4</accession>
<reference evidence="4" key="4">
    <citation type="submission" date="2016-01" db="EMBL/GenBank/DDBJ databases">
        <authorList>
            <person name="Mitreva M."/>
            <person name="Pepin K.H."/>
            <person name="Mihindukulasuriya K.A."/>
            <person name="Fulton R."/>
            <person name="Fronick C."/>
            <person name="O'Laughlin M."/>
            <person name="Miner T."/>
            <person name="Herter B."/>
            <person name="Rosa B.A."/>
            <person name="Cordes M."/>
            <person name="Tomlinson C."/>
            <person name="Wollam A."/>
            <person name="Palsikar V.B."/>
            <person name="Mardis E.R."/>
            <person name="Wilson R.K."/>
        </authorList>
    </citation>
    <scope>NUCLEOTIDE SEQUENCE [LARGE SCALE GENOMIC DNA]</scope>
    <source>
        <strain evidence="4">GED7749B</strain>
    </source>
</reference>
<proteinExistence type="predicted"/>
<evidence type="ECO:0000313" key="1">
    <source>
        <dbReference type="EMBL" id="AJO22091.1"/>
    </source>
</evidence>
<dbReference type="PATRIC" id="fig|1398.18.peg.1319"/>
<reference evidence="2" key="3">
    <citation type="submission" date="2016-01" db="EMBL/GenBank/DDBJ databases">
        <authorList>
            <person name="Oliw E.H."/>
        </authorList>
    </citation>
    <scope>NUCLEOTIDE SEQUENCE [LARGE SCALE GENOMIC DNA]</scope>
    <source>
        <strain evidence="2">GED7749B</strain>
    </source>
</reference>
<dbReference type="Proteomes" id="UP000032024">
    <property type="component" value="Chromosome"/>
</dbReference>
<reference evidence="1" key="1">
    <citation type="submission" date="2015-01" db="EMBL/GenBank/DDBJ databases">
        <title>Comparative genome analysis of Bacillus coagulans HM-08, Clostridium butyricum HM-68, Bacillus subtilis HM-66 and Bacillus licheniformis BL-09.</title>
        <authorList>
            <person name="Zhang H."/>
        </authorList>
    </citation>
    <scope>NUCLEOTIDE SEQUENCE [LARGE SCALE GENOMIC DNA]</scope>
    <source>
        <strain evidence="1">HM-08</strain>
    </source>
</reference>
<dbReference type="EMBL" id="CP010525">
    <property type="protein sequence ID" value="AJO22091.1"/>
    <property type="molecule type" value="Genomic_DNA"/>
</dbReference>
<dbReference type="EMBL" id="LRPN01000204">
    <property type="protein sequence ID" value="KWZ76450.1"/>
    <property type="molecule type" value="Genomic_DNA"/>
</dbReference>
<organism evidence="2 4">
    <name type="scientific">Heyndrickxia coagulans</name>
    <name type="common">Weizmannia coagulans</name>
    <dbReference type="NCBI Taxonomy" id="1398"/>
    <lineage>
        <taxon>Bacteria</taxon>
        <taxon>Bacillati</taxon>
        <taxon>Bacillota</taxon>
        <taxon>Bacilli</taxon>
        <taxon>Bacillales</taxon>
        <taxon>Bacillaceae</taxon>
        <taxon>Heyndrickxia</taxon>
    </lineage>
</organism>
<evidence type="ECO:0000313" key="2">
    <source>
        <dbReference type="EMBL" id="KWZ76450.1"/>
    </source>
</evidence>
<dbReference type="AlphaFoldDB" id="A0A0C5C5L4"/>
<name>A0A0C5C5L4_HEYCO</name>
<evidence type="ECO:0000313" key="3">
    <source>
        <dbReference type="Proteomes" id="UP000032024"/>
    </source>
</evidence>
<protein>
    <submittedName>
        <fullName evidence="2">Uncharacterized protein</fullName>
    </submittedName>
</protein>
<sequence>MKWFITIVLFHAGIFGSARNNNHFAFSSSLSRLSFTPFFETAYFKMQDILRKGGESQ</sequence>
<keyword evidence="3" id="KW-1185">Reference proteome</keyword>